<evidence type="ECO:0000313" key="1">
    <source>
        <dbReference type="EMBL" id="KIO09261.1"/>
    </source>
</evidence>
<accession>A0A0C3PKQ9</accession>
<dbReference type="AlphaFoldDB" id="A0A0C3PKQ9"/>
<dbReference type="HOGENOM" id="CLU_124585_0_0_1"/>
<dbReference type="EMBL" id="KN831955">
    <property type="protein sequence ID" value="KIO09261.1"/>
    <property type="molecule type" value="Genomic_DNA"/>
</dbReference>
<dbReference type="OrthoDB" id="2643173at2759"/>
<gene>
    <name evidence="1" type="ORF">M404DRAFT_132425</name>
</gene>
<evidence type="ECO:0000313" key="2">
    <source>
        <dbReference type="Proteomes" id="UP000054217"/>
    </source>
</evidence>
<reference evidence="2" key="2">
    <citation type="submission" date="2015-01" db="EMBL/GenBank/DDBJ databases">
        <title>Evolutionary Origins and Diversification of the Mycorrhizal Mutualists.</title>
        <authorList>
            <consortium name="DOE Joint Genome Institute"/>
            <consortium name="Mycorrhizal Genomics Consortium"/>
            <person name="Kohler A."/>
            <person name="Kuo A."/>
            <person name="Nagy L.G."/>
            <person name="Floudas D."/>
            <person name="Copeland A."/>
            <person name="Barry K.W."/>
            <person name="Cichocki N."/>
            <person name="Veneault-Fourrey C."/>
            <person name="LaButti K."/>
            <person name="Lindquist E.A."/>
            <person name="Lipzen A."/>
            <person name="Lundell T."/>
            <person name="Morin E."/>
            <person name="Murat C."/>
            <person name="Riley R."/>
            <person name="Ohm R."/>
            <person name="Sun H."/>
            <person name="Tunlid A."/>
            <person name="Henrissat B."/>
            <person name="Grigoriev I.V."/>
            <person name="Hibbett D.S."/>
            <person name="Martin F."/>
        </authorList>
    </citation>
    <scope>NUCLEOTIDE SEQUENCE [LARGE SCALE GENOMIC DNA]</scope>
    <source>
        <strain evidence="2">Marx 270</strain>
    </source>
</reference>
<protein>
    <submittedName>
        <fullName evidence="1">Uncharacterized protein</fullName>
    </submittedName>
</protein>
<sequence>MCLWHHPLLYCDLVIFVGQLQCTLLNVHAILDFIKILHPLLLNPPSCPMCINLIWMRCFTKDTQVCKSLYFVGVPVWLYHREAFIPPTMNIVQLVQLTYTDHIVKAMYTENGVAKPF</sequence>
<reference evidence="1 2" key="1">
    <citation type="submission" date="2014-04" db="EMBL/GenBank/DDBJ databases">
        <authorList>
            <consortium name="DOE Joint Genome Institute"/>
            <person name="Kuo A."/>
            <person name="Kohler A."/>
            <person name="Costa M.D."/>
            <person name="Nagy L.G."/>
            <person name="Floudas D."/>
            <person name="Copeland A."/>
            <person name="Barry K.W."/>
            <person name="Cichocki N."/>
            <person name="Veneault-Fourrey C."/>
            <person name="LaButti K."/>
            <person name="Lindquist E.A."/>
            <person name="Lipzen A."/>
            <person name="Lundell T."/>
            <person name="Morin E."/>
            <person name="Murat C."/>
            <person name="Sun H."/>
            <person name="Tunlid A."/>
            <person name="Henrissat B."/>
            <person name="Grigoriev I.V."/>
            <person name="Hibbett D.S."/>
            <person name="Martin F."/>
            <person name="Nordberg H.P."/>
            <person name="Cantor M.N."/>
            <person name="Hua S.X."/>
        </authorList>
    </citation>
    <scope>NUCLEOTIDE SEQUENCE [LARGE SCALE GENOMIC DNA]</scope>
    <source>
        <strain evidence="1 2">Marx 270</strain>
    </source>
</reference>
<keyword evidence="2" id="KW-1185">Reference proteome</keyword>
<organism evidence="1 2">
    <name type="scientific">Pisolithus tinctorius Marx 270</name>
    <dbReference type="NCBI Taxonomy" id="870435"/>
    <lineage>
        <taxon>Eukaryota</taxon>
        <taxon>Fungi</taxon>
        <taxon>Dikarya</taxon>
        <taxon>Basidiomycota</taxon>
        <taxon>Agaricomycotina</taxon>
        <taxon>Agaricomycetes</taxon>
        <taxon>Agaricomycetidae</taxon>
        <taxon>Boletales</taxon>
        <taxon>Sclerodermatineae</taxon>
        <taxon>Pisolithaceae</taxon>
        <taxon>Pisolithus</taxon>
    </lineage>
</organism>
<name>A0A0C3PKQ9_PISTI</name>
<dbReference type="InParanoid" id="A0A0C3PKQ9"/>
<dbReference type="Proteomes" id="UP000054217">
    <property type="component" value="Unassembled WGS sequence"/>
</dbReference>
<proteinExistence type="predicted"/>